<protein>
    <submittedName>
        <fullName evidence="2">Regulatory protein</fullName>
    </submittedName>
    <submittedName>
        <fullName evidence="3">Winged helix-turn-helix DNA-binding</fullName>
    </submittedName>
</protein>
<dbReference type="InterPro" id="IPR056504">
    <property type="entry name" value="HTH_HVO_0163_N"/>
</dbReference>
<dbReference type="PANTHER" id="PTHR36216:SF1">
    <property type="entry name" value="HTH ARSR-TYPE DOMAIN-CONTAINING PROTEIN"/>
    <property type="match status" value="1"/>
</dbReference>
<dbReference type="Gene3D" id="1.10.10.10">
    <property type="entry name" value="Winged helix-like DNA-binding domain superfamily/Winged helix DNA-binding domain"/>
    <property type="match status" value="2"/>
</dbReference>
<dbReference type="SUPFAM" id="SSF46785">
    <property type="entry name" value="Winged helix' DNA-binding domain"/>
    <property type="match status" value="2"/>
</dbReference>
<accession>E7QRJ0</accession>
<evidence type="ECO:0000313" key="4">
    <source>
        <dbReference type="Proteomes" id="UP000003751"/>
    </source>
</evidence>
<reference evidence="3" key="3">
    <citation type="submission" date="2016-11" db="EMBL/GenBank/DDBJ databases">
        <authorList>
            <person name="Jaros S."/>
            <person name="Januszkiewicz K."/>
            <person name="Wedrychowicz H."/>
        </authorList>
    </citation>
    <scope>NUCLEOTIDE SEQUENCE [LARGE SCALE GENOMIC DNA]</scope>
    <source>
        <strain evidence="3">DX253</strain>
    </source>
</reference>
<dbReference type="STRING" id="797209.GCA_000376445_00092"/>
<gene>
    <name evidence="3" type="ORF">SAMN05444342_0848</name>
    <name evidence="2" type="ORF">ZOD2009_07064</name>
</gene>
<keyword evidence="3" id="KW-0238">DNA-binding</keyword>
<dbReference type="InterPro" id="IPR001845">
    <property type="entry name" value="HTH_ArsR_DNA-bd_dom"/>
</dbReference>
<dbReference type="EMBL" id="AEMG01000006">
    <property type="protein sequence ID" value="EFW92609.1"/>
    <property type="molecule type" value="Genomic_DNA"/>
</dbReference>
<dbReference type="Pfam" id="PF13412">
    <property type="entry name" value="HTH_24"/>
    <property type="match status" value="1"/>
</dbReference>
<dbReference type="InterPro" id="IPR036388">
    <property type="entry name" value="WH-like_DNA-bd_sf"/>
</dbReference>
<evidence type="ECO:0000313" key="5">
    <source>
        <dbReference type="Proteomes" id="UP000184203"/>
    </source>
</evidence>
<dbReference type="CDD" id="cd00090">
    <property type="entry name" value="HTH_ARSR"/>
    <property type="match status" value="2"/>
</dbReference>
<dbReference type="AlphaFoldDB" id="E7QRJ0"/>
<dbReference type="Pfam" id="PF24266">
    <property type="entry name" value="HTH_HVO_0163_N"/>
    <property type="match status" value="1"/>
</dbReference>
<sequence>MDEPELESRRVIFGEIRETPGIHFRELLRRHEYAQGTIQYHLRWLEDEGLVESSDDGNFTRYYPAHSFEAADKSTMNALRRTYSRRIIALLASEERLSTAALSERVGKSRSTVSWHLSRLHEEEIVEKERDGRTVLYSLRDPDQVMRLYATYQASFRDRLLDKVLDLWDVY</sequence>
<feature type="domain" description="HTH arsR-type" evidence="1">
    <location>
        <begin position="64"/>
        <end position="159"/>
    </location>
</feature>
<dbReference type="SMART" id="SM00418">
    <property type="entry name" value="HTH_ARSR"/>
    <property type="match status" value="2"/>
</dbReference>
<dbReference type="GO" id="GO:0003700">
    <property type="term" value="F:DNA-binding transcription factor activity"/>
    <property type="evidence" value="ECO:0007669"/>
    <property type="project" value="InterPro"/>
</dbReference>
<proteinExistence type="predicted"/>
<dbReference type="PATRIC" id="fig|797209.4.peg.1406"/>
<dbReference type="InterPro" id="IPR036390">
    <property type="entry name" value="WH_DNA-bd_sf"/>
</dbReference>
<dbReference type="GO" id="GO:0003677">
    <property type="term" value="F:DNA binding"/>
    <property type="evidence" value="ECO:0007669"/>
    <property type="project" value="UniProtKB-KW"/>
</dbReference>
<reference evidence="5" key="2">
    <citation type="submission" date="2016-11" db="EMBL/GenBank/DDBJ databases">
        <authorList>
            <person name="Varghese N."/>
            <person name="Submissions S."/>
        </authorList>
    </citation>
    <scope>NUCLEOTIDE SEQUENCE [LARGE SCALE GENOMIC DNA]</scope>
    <source>
        <strain evidence="5">DX253</strain>
    </source>
</reference>
<dbReference type="eggNOG" id="arCOG02611">
    <property type="taxonomic scope" value="Archaea"/>
</dbReference>
<name>E7QRJ0_HALPU</name>
<dbReference type="NCBIfam" id="NF033788">
    <property type="entry name" value="HTH_metalloreg"/>
    <property type="match status" value="1"/>
</dbReference>
<reference evidence="2 4" key="1">
    <citation type="journal article" date="2014" name="ISME J.">
        <title>Trehalose/2-sulfotrehalose biosynthesis and glycine-betaine uptake are widely spread mechanisms for osmoadaptation in the Halobacteriales.</title>
        <authorList>
            <person name="Youssef N.H."/>
            <person name="Savage-Ashlock K.N."/>
            <person name="McCully A.L."/>
            <person name="Luedtke B."/>
            <person name="Shaw E.I."/>
            <person name="Hoff W.D."/>
            <person name="Elshahed M.S."/>
        </authorList>
    </citation>
    <scope>NUCLEOTIDE SEQUENCE [LARGE SCALE GENOMIC DNA]</scope>
    <source>
        <strain evidence="2 4">DX253</strain>
    </source>
</reference>
<evidence type="ECO:0000259" key="1">
    <source>
        <dbReference type="PROSITE" id="PS50987"/>
    </source>
</evidence>
<dbReference type="RefSeq" id="WP_007978350.1">
    <property type="nucleotide sequence ID" value="NZ_AEMG01000006.1"/>
</dbReference>
<dbReference type="PANTHER" id="PTHR36216">
    <property type="entry name" value="TRANSCRIPTIONAL REGULATOR, TRMB"/>
    <property type="match status" value="1"/>
</dbReference>
<dbReference type="Proteomes" id="UP000003751">
    <property type="component" value="Unassembled WGS sequence"/>
</dbReference>
<dbReference type="EMBL" id="FRAN01000001">
    <property type="protein sequence ID" value="SHK17758.1"/>
    <property type="molecule type" value="Genomic_DNA"/>
</dbReference>
<dbReference type="PROSITE" id="PS50987">
    <property type="entry name" value="HTH_ARSR_2"/>
    <property type="match status" value="1"/>
</dbReference>
<dbReference type="OrthoDB" id="28610at2157"/>
<keyword evidence="5" id="KW-1185">Reference proteome</keyword>
<evidence type="ECO:0000313" key="3">
    <source>
        <dbReference type="EMBL" id="SHK17758.1"/>
    </source>
</evidence>
<organism evidence="2 4">
    <name type="scientific">Haladaptatus paucihalophilus DX253</name>
    <dbReference type="NCBI Taxonomy" id="797209"/>
    <lineage>
        <taxon>Archaea</taxon>
        <taxon>Methanobacteriati</taxon>
        <taxon>Methanobacteriota</taxon>
        <taxon>Stenosarchaea group</taxon>
        <taxon>Halobacteria</taxon>
        <taxon>Halobacteriales</taxon>
        <taxon>Haladaptataceae</taxon>
        <taxon>Haladaptatus</taxon>
    </lineage>
</organism>
<dbReference type="InterPro" id="IPR011991">
    <property type="entry name" value="ArsR-like_HTH"/>
</dbReference>
<dbReference type="Proteomes" id="UP000184203">
    <property type="component" value="Unassembled WGS sequence"/>
</dbReference>
<evidence type="ECO:0000313" key="2">
    <source>
        <dbReference type="EMBL" id="EFW92609.1"/>
    </source>
</evidence>